<reference evidence="2 3" key="1">
    <citation type="submission" date="2021-06" db="EMBL/GenBank/DDBJ databases">
        <authorList>
            <person name="Palmer J.M."/>
        </authorList>
    </citation>
    <scope>NUCLEOTIDE SEQUENCE [LARGE SCALE GENOMIC DNA]</scope>
    <source>
        <strain evidence="2 3">GA_2019</strain>
        <tissue evidence="2">Muscle</tissue>
    </source>
</reference>
<feature type="region of interest" description="Disordered" evidence="1">
    <location>
        <begin position="222"/>
        <end position="245"/>
    </location>
</feature>
<sequence>MTDFNYSLISGCRPLLLKPTTISHLIFLLLTPSDVTTAAAYLPASLHYRILNPFFRSINLFSYNTCCFVVAECLGPQCKTLQCNLATMDPSPAYWGAGVDAAIKLESNMQEMLKFLTKISTSAALSNFLPFCQRTYLSSTPFLKKVTGMTALYDVFQQVLNDEIKEELATHDAPKNLAKMEKLPTRTNLRLHERRLEKSQTTNLRFWTMPCSHRITPFSVTPLSSTDSVEPMQIGQNRLTSPKGD</sequence>
<comment type="caution">
    <text evidence="2">The sequence shown here is derived from an EMBL/GenBank/DDBJ whole genome shotgun (WGS) entry which is preliminary data.</text>
</comment>
<gene>
    <name evidence="2" type="ORF">GOODEAATRI_002800</name>
</gene>
<name>A0ABV0PAZ8_9TELE</name>
<evidence type="ECO:0000313" key="3">
    <source>
        <dbReference type="Proteomes" id="UP001476798"/>
    </source>
</evidence>
<evidence type="ECO:0000256" key="1">
    <source>
        <dbReference type="SAM" id="MobiDB-lite"/>
    </source>
</evidence>
<keyword evidence="3" id="KW-1185">Reference proteome</keyword>
<protein>
    <submittedName>
        <fullName evidence="2">Uncharacterized protein</fullName>
    </submittedName>
</protein>
<proteinExistence type="predicted"/>
<dbReference type="Proteomes" id="UP001476798">
    <property type="component" value="Unassembled WGS sequence"/>
</dbReference>
<evidence type="ECO:0000313" key="2">
    <source>
        <dbReference type="EMBL" id="MEQ2180598.1"/>
    </source>
</evidence>
<dbReference type="EMBL" id="JAHRIO010070069">
    <property type="protein sequence ID" value="MEQ2180598.1"/>
    <property type="molecule type" value="Genomic_DNA"/>
</dbReference>
<organism evidence="2 3">
    <name type="scientific">Goodea atripinnis</name>
    <dbReference type="NCBI Taxonomy" id="208336"/>
    <lineage>
        <taxon>Eukaryota</taxon>
        <taxon>Metazoa</taxon>
        <taxon>Chordata</taxon>
        <taxon>Craniata</taxon>
        <taxon>Vertebrata</taxon>
        <taxon>Euteleostomi</taxon>
        <taxon>Actinopterygii</taxon>
        <taxon>Neopterygii</taxon>
        <taxon>Teleostei</taxon>
        <taxon>Neoteleostei</taxon>
        <taxon>Acanthomorphata</taxon>
        <taxon>Ovalentaria</taxon>
        <taxon>Atherinomorphae</taxon>
        <taxon>Cyprinodontiformes</taxon>
        <taxon>Goodeidae</taxon>
        <taxon>Goodea</taxon>
    </lineage>
</organism>
<accession>A0ABV0PAZ8</accession>